<gene>
    <name evidence="1" type="ORF">CY34DRAFT_94314</name>
</gene>
<reference evidence="2" key="2">
    <citation type="submission" date="2015-01" db="EMBL/GenBank/DDBJ databases">
        <title>Evolutionary Origins and Diversification of the Mycorrhizal Mutualists.</title>
        <authorList>
            <consortium name="DOE Joint Genome Institute"/>
            <consortium name="Mycorrhizal Genomics Consortium"/>
            <person name="Kohler A."/>
            <person name="Kuo A."/>
            <person name="Nagy L.G."/>
            <person name="Floudas D."/>
            <person name="Copeland A."/>
            <person name="Barry K.W."/>
            <person name="Cichocki N."/>
            <person name="Veneault-Fourrey C."/>
            <person name="LaButti K."/>
            <person name="Lindquist E.A."/>
            <person name="Lipzen A."/>
            <person name="Lundell T."/>
            <person name="Morin E."/>
            <person name="Murat C."/>
            <person name="Riley R."/>
            <person name="Ohm R."/>
            <person name="Sun H."/>
            <person name="Tunlid A."/>
            <person name="Henrissat B."/>
            <person name="Grigoriev I.V."/>
            <person name="Hibbett D.S."/>
            <person name="Martin F."/>
        </authorList>
    </citation>
    <scope>NUCLEOTIDE SEQUENCE [LARGE SCALE GENOMIC DNA]</scope>
    <source>
        <strain evidence="2">UH-Slu-Lm8-n1</strain>
    </source>
</reference>
<evidence type="ECO:0008006" key="3">
    <source>
        <dbReference type="Google" id="ProtNLM"/>
    </source>
</evidence>
<sequence length="217" mass="24069">MPIPTTELVIFDTTQAVRNDRSILSPAFKMVSKFNGIQMPAYVGTHIENPGKGCVFMNWDSLAHHQTMLASPSYPTLLEALKPAYGGWSKMYHVIFNAQPIALKQPVTEVLLLTIKNPSHRTEVFDILTKISDSTKKMLVFGPALEDKNVIIVVGGWQSVEVCVEGIAIFGCADAIEFKAHWQMVANPEPKAALERLYTLASRDHLFHSTLTPFSGK</sequence>
<dbReference type="STRING" id="930992.A0A0D0AE93"/>
<evidence type="ECO:0000313" key="1">
    <source>
        <dbReference type="EMBL" id="KIK36464.1"/>
    </source>
</evidence>
<name>A0A0D0AE93_9AGAM</name>
<dbReference type="InParanoid" id="A0A0D0AE93"/>
<reference evidence="1 2" key="1">
    <citation type="submission" date="2014-04" db="EMBL/GenBank/DDBJ databases">
        <authorList>
            <consortium name="DOE Joint Genome Institute"/>
            <person name="Kuo A."/>
            <person name="Ruytinx J."/>
            <person name="Rineau F."/>
            <person name="Colpaert J."/>
            <person name="Kohler A."/>
            <person name="Nagy L.G."/>
            <person name="Floudas D."/>
            <person name="Copeland A."/>
            <person name="Barry K.W."/>
            <person name="Cichocki N."/>
            <person name="Veneault-Fourrey C."/>
            <person name="LaButti K."/>
            <person name="Lindquist E.A."/>
            <person name="Lipzen A."/>
            <person name="Lundell T."/>
            <person name="Morin E."/>
            <person name="Murat C."/>
            <person name="Sun H."/>
            <person name="Tunlid A."/>
            <person name="Henrissat B."/>
            <person name="Grigoriev I.V."/>
            <person name="Hibbett D.S."/>
            <person name="Martin F."/>
            <person name="Nordberg H.P."/>
            <person name="Cantor M.N."/>
            <person name="Hua S.X."/>
        </authorList>
    </citation>
    <scope>NUCLEOTIDE SEQUENCE [LARGE SCALE GENOMIC DNA]</scope>
    <source>
        <strain evidence="1 2">UH-Slu-Lm8-n1</strain>
    </source>
</reference>
<dbReference type="Gene3D" id="3.30.70.100">
    <property type="match status" value="1"/>
</dbReference>
<keyword evidence="2" id="KW-1185">Reference proteome</keyword>
<dbReference type="OrthoDB" id="3830579at2759"/>
<accession>A0A0D0AE93</accession>
<organism evidence="1 2">
    <name type="scientific">Suillus luteus UH-Slu-Lm8-n1</name>
    <dbReference type="NCBI Taxonomy" id="930992"/>
    <lineage>
        <taxon>Eukaryota</taxon>
        <taxon>Fungi</taxon>
        <taxon>Dikarya</taxon>
        <taxon>Basidiomycota</taxon>
        <taxon>Agaricomycotina</taxon>
        <taxon>Agaricomycetes</taxon>
        <taxon>Agaricomycetidae</taxon>
        <taxon>Boletales</taxon>
        <taxon>Suillineae</taxon>
        <taxon>Suillaceae</taxon>
        <taxon>Suillus</taxon>
    </lineage>
</organism>
<dbReference type="EMBL" id="KN835526">
    <property type="protein sequence ID" value="KIK36464.1"/>
    <property type="molecule type" value="Genomic_DNA"/>
</dbReference>
<dbReference type="Proteomes" id="UP000054485">
    <property type="component" value="Unassembled WGS sequence"/>
</dbReference>
<dbReference type="HOGENOM" id="CLU_081631_3_2_1"/>
<protein>
    <recommendedName>
        <fullName evidence="3">ABM domain-containing protein</fullName>
    </recommendedName>
</protein>
<dbReference type="AlphaFoldDB" id="A0A0D0AE93"/>
<evidence type="ECO:0000313" key="2">
    <source>
        <dbReference type="Proteomes" id="UP000054485"/>
    </source>
</evidence>
<proteinExistence type="predicted"/>